<organism evidence="2 3">
    <name type="scientific">Daphnia sinensis</name>
    <dbReference type="NCBI Taxonomy" id="1820382"/>
    <lineage>
        <taxon>Eukaryota</taxon>
        <taxon>Metazoa</taxon>
        <taxon>Ecdysozoa</taxon>
        <taxon>Arthropoda</taxon>
        <taxon>Crustacea</taxon>
        <taxon>Branchiopoda</taxon>
        <taxon>Diplostraca</taxon>
        <taxon>Cladocera</taxon>
        <taxon>Anomopoda</taxon>
        <taxon>Daphniidae</taxon>
        <taxon>Daphnia</taxon>
        <taxon>Daphnia similis group</taxon>
    </lineage>
</organism>
<reference evidence="2 3" key="1">
    <citation type="submission" date="2022-05" db="EMBL/GenBank/DDBJ databases">
        <title>A multi-omics perspective on studying reproductive biology in Daphnia sinensis.</title>
        <authorList>
            <person name="Jia J."/>
        </authorList>
    </citation>
    <scope>NUCLEOTIDE SEQUENCE [LARGE SCALE GENOMIC DNA]</scope>
    <source>
        <strain evidence="2 3">WSL</strain>
    </source>
</reference>
<dbReference type="EMBL" id="WJBH02000002">
    <property type="protein sequence ID" value="KAI9563754.1"/>
    <property type="molecule type" value="Genomic_DNA"/>
</dbReference>
<keyword evidence="1" id="KW-0732">Signal</keyword>
<name>A0AAD5L1W0_9CRUS</name>
<evidence type="ECO:0000256" key="1">
    <source>
        <dbReference type="SAM" id="SignalP"/>
    </source>
</evidence>
<feature type="chain" id="PRO_5042131457" evidence="1">
    <location>
        <begin position="25"/>
        <end position="213"/>
    </location>
</feature>
<feature type="signal peptide" evidence="1">
    <location>
        <begin position="1"/>
        <end position="24"/>
    </location>
</feature>
<comment type="caution">
    <text evidence="2">The sequence shown here is derived from an EMBL/GenBank/DDBJ whole genome shotgun (WGS) entry which is preliminary data.</text>
</comment>
<gene>
    <name evidence="2" type="ORF">GHT06_011218</name>
</gene>
<proteinExistence type="predicted"/>
<protein>
    <submittedName>
        <fullName evidence="2">Uncharacterized protein</fullName>
    </submittedName>
</protein>
<evidence type="ECO:0000313" key="2">
    <source>
        <dbReference type="EMBL" id="KAI9563754.1"/>
    </source>
</evidence>
<dbReference type="AlphaFoldDB" id="A0AAD5L1W0"/>
<keyword evidence="3" id="KW-1185">Reference proteome</keyword>
<accession>A0AAD5L1W0</accession>
<dbReference type="Proteomes" id="UP000820818">
    <property type="component" value="Linkage Group LG2"/>
</dbReference>
<sequence>MTYSASNLFMTIVVGSCCLIAIVAEEKPQHHQSRHFFLIPQLNKFASYSPLPNHSPYGQLVMLPAERDLTPNMNLPYVYSPWLSDDFHLERRYGSRSAGANVLLRPHAQECLKGNVATDGGRTCRVASRATSGSIDIKFSATDQVTYVDITAPKNFSVTLICTDVTDTAVFTRGGKITEASDTPRTQAGYMSIVSTSTTSTGTLKCSWFSHPN</sequence>
<evidence type="ECO:0000313" key="3">
    <source>
        <dbReference type="Proteomes" id="UP000820818"/>
    </source>
</evidence>